<accession>A0AAF0ZDH9</accession>
<dbReference type="RefSeq" id="WP_320002077.1">
    <property type="nucleotide sequence ID" value="NZ_CP138348.1"/>
</dbReference>
<dbReference type="AlphaFoldDB" id="A0AAF0ZDH9"/>
<dbReference type="EMBL" id="CP138348">
    <property type="protein sequence ID" value="WPF89898.1"/>
    <property type="molecule type" value="Genomic_DNA"/>
</dbReference>
<organism evidence="1">
    <name type="scientific">Cyanobacterium aponinum AL20115</name>
    <dbReference type="NCBI Taxonomy" id="3090662"/>
    <lineage>
        <taxon>Bacteria</taxon>
        <taxon>Bacillati</taxon>
        <taxon>Cyanobacteriota</taxon>
        <taxon>Cyanophyceae</taxon>
        <taxon>Oscillatoriophycideae</taxon>
        <taxon>Chroococcales</taxon>
        <taxon>Geminocystaceae</taxon>
        <taxon>Cyanobacterium</taxon>
    </lineage>
</organism>
<gene>
    <name evidence="1" type="ORF">SAY89_06420</name>
</gene>
<evidence type="ECO:0000313" key="1">
    <source>
        <dbReference type="EMBL" id="WPF89898.1"/>
    </source>
</evidence>
<name>A0AAF0ZDH9_9CHRO</name>
<protein>
    <submittedName>
        <fullName evidence="1">Uncharacterized protein</fullName>
    </submittedName>
</protein>
<sequence length="41" mass="4536">MSSEFGKRWQVVGVEYVQPLWYLGDGGMRGEGETSNELGVS</sequence>
<reference evidence="1" key="1">
    <citation type="submission" date="2023-11" db="EMBL/GenBank/DDBJ databases">
        <title>Genome sequence of Cyanobacterium aponinum BCRC AL20115.</title>
        <authorList>
            <person name="Chang H.-Y."/>
            <person name="Lin K.-M."/>
            <person name="Hsueh H.-T."/>
            <person name="Chu H.-A."/>
            <person name="Kuo C.-H."/>
        </authorList>
    </citation>
    <scope>NUCLEOTIDE SEQUENCE</scope>
    <source>
        <strain evidence="1">AL20115</strain>
    </source>
</reference>
<proteinExistence type="predicted"/>